<dbReference type="PANTHER" id="PTHR38537">
    <property type="entry name" value="JITTERBUG, ISOFORM N"/>
    <property type="match status" value="1"/>
</dbReference>
<feature type="repeat" description="Filamin" evidence="3">
    <location>
        <begin position="1303"/>
        <end position="1398"/>
    </location>
</feature>
<feature type="repeat" description="Filamin" evidence="3">
    <location>
        <begin position="266"/>
        <end position="358"/>
    </location>
</feature>
<dbReference type="GO" id="GO:0030036">
    <property type="term" value="P:actin cytoskeleton organization"/>
    <property type="evidence" value="ECO:0007669"/>
    <property type="project" value="InterPro"/>
</dbReference>
<feature type="repeat" description="Filamin" evidence="3">
    <location>
        <begin position="450"/>
        <end position="543"/>
    </location>
</feature>
<evidence type="ECO:0000256" key="4">
    <source>
        <dbReference type="SAM" id="MobiDB-lite"/>
    </source>
</evidence>
<evidence type="ECO:0000256" key="2">
    <source>
        <dbReference type="ARBA" id="ARBA00022737"/>
    </source>
</evidence>
<dbReference type="SMART" id="SM00557">
    <property type="entry name" value="IG_FLMN"/>
    <property type="match status" value="13"/>
</dbReference>
<proteinExistence type="inferred from homology"/>
<name>A0AA35QTT2_GEOBA</name>
<sequence>MAEPSARQLLRRASTLKIVKQEEVSPAEENFHELENGGETEVGGDSPGAIPQDGHKSQGWEKISKSIDLSAVLNAAAPPLEEGGTLDLSTEDFRQGIPYRFKVHLEQLPGKTLVVTCDPTDGAAVKISTHEKEGIVTYMCTLVPLKQGEFTISTLFGKKHVLGSPFKVKFDSPADASLCSLNEAPEACRTSVDANTLTFCVHTNQEREGLLTASAKSLTSKASVPVTISQSGKSHYDVEFDANDGKKYRLTIKFDNQPINGSPFLLHLSDASVCTATGDGIVRGVVGQENHFDVSTKGAGPGKLKVKVEGKSQAVVIIKPKEDDVYDVTYFPKKVGSYQITVLWLEEEIPGSPFLIQCYKPVGVTLPKPEKSSVYMVGELYKIKIDAKESGEGTLEASSVEEGGADVNVTSPGKGQYRVEVSPKTVGTLHVRITWGGVDVPGSPFPMEVNCKPDANQIVVSSPVYGVGSLKPVVLELNTEKAGAGKLKAKCIGEKSKSVAVTVSEGPSKIREVTFEPTKPDIYTLWVTWSKTQVPGSPFTINLHPSDSTSCQLIGAPIAPEDWQEPALLNINTLGAGNGKLEVKAEGESSGAVEGEHLKMREKDGGEMEISLVAPAPDIYKVYVSWGGEEIPKSPFVLNRITPDAEKCSVSISRFGPAWDNDIILFVDAATAGNGQLVALAVGKTAGDVSNCISVTPDEKEYGKFEVKFSPDQPDVYTFTLEWSGKVIPGFPCQLNRMPYAPDRVTVFEQPQGIMNVGQDIAIGVDTSSGGPGKLTATCSAMKGGDIPVEIKTRQDEYKFRVSFTPSDEDIYTLSVFLSGQHMSGSPFKINLIPVDASKVTASEPMFPQGPQGPCEVLLGTENAGNAEITALCMGNKSGRVPVTVKSVGENQHKLSFTPPHPDFFTMGVKYGDKKITRSPFYVNTHPPNAKMVTVTPPETTSLRQTIQFAFNGSNAGFGELKATAFGDTCGNINVITDIDIVNSQYIVKFFPVDPDIYRVCVKWGEEEVPGSPFIINLLPLDASLVEAKTIHFPDKAGSEYAYVTVDCSKVGVLPLVTSVLGDETGHIDSEIEELPNACQNVKFVPPRDDKYSISILFNDEDIPGSPFVMNIVSPQPEKVKLISTSIPNQLLPLVVLTFNTSEAGRGKMEASTRGLKSGEVNNHEISESVPGTWRVSFIPPFPDTYNISCLWARREIPHSPFQVNLESAVASEVAVGEIHIPAQAGTGEEVWLDLDCTTAGHDVVRGTFEDASSRTNSQEAEVVILGLKRYRLKVVPKEPGLYSFSVRYGRDHVQGSPFEVDIQLCLPEGVKVKERNFPQYSDGKQGYIVVDTNEAGRGRLTAKLNTKGKHDNIPLTFQEIGGKLHKILFTPPSPDSYSLEIFWSDNPVPSSRQHFTVLLPIRPERVRCGELVGYGPGQLAKLDVSTLESRSGSTDSHL</sequence>
<evidence type="ECO:0000256" key="1">
    <source>
        <dbReference type="ARBA" id="ARBA00009238"/>
    </source>
</evidence>
<dbReference type="InterPro" id="IPR001298">
    <property type="entry name" value="Filamin/ABP280_rpt"/>
</dbReference>
<dbReference type="InterPro" id="IPR014756">
    <property type="entry name" value="Ig_E-set"/>
</dbReference>
<feature type="repeat" description="Filamin" evidence="3">
    <location>
        <begin position="1018"/>
        <end position="1112"/>
    </location>
</feature>
<dbReference type="InterPro" id="IPR017868">
    <property type="entry name" value="Filamin/ABP280_repeat-like"/>
</dbReference>
<organism evidence="5 6">
    <name type="scientific">Geodia barretti</name>
    <name type="common">Barrett's horny sponge</name>
    <dbReference type="NCBI Taxonomy" id="519541"/>
    <lineage>
        <taxon>Eukaryota</taxon>
        <taxon>Metazoa</taxon>
        <taxon>Porifera</taxon>
        <taxon>Demospongiae</taxon>
        <taxon>Heteroscleromorpha</taxon>
        <taxon>Tetractinellida</taxon>
        <taxon>Astrophorina</taxon>
        <taxon>Geodiidae</taxon>
        <taxon>Geodia</taxon>
    </lineage>
</organism>
<feature type="repeat" description="Filamin" evidence="3">
    <location>
        <begin position="665"/>
        <end position="737"/>
    </location>
</feature>
<dbReference type="GO" id="GO:0051015">
    <property type="term" value="F:actin filament binding"/>
    <property type="evidence" value="ECO:0007669"/>
    <property type="project" value="InterPro"/>
</dbReference>
<feature type="repeat" description="Filamin" evidence="3">
    <location>
        <begin position="199"/>
        <end position="268"/>
    </location>
</feature>
<comment type="similarity">
    <text evidence="1">Belongs to the filamin family.</text>
</comment>
<protein>
    <submittedName>
        <fullName evidence="5">Filamin-C</fullName>
    </submittedName>
</protein>
<evidence type="ECO:0000313" key="5">
    <source>
        <dbReference type="EMBL" id="CAI7991465.1"/>
    </source>
</evidence>
<feature type="repeat" description="Filamin" evidence="3">
    <location>
        <begin position="65"/>
        <end position="170"/>
    </location>
</feature>
<dbReference type="Pfam" id="PF00630">
    <property type="entry name" value="Filamin"/>
    <property type="match status" value="8"/>
</dbReference>
<feature type="repeat" description="Filamin" evidence="3">
    <location>
        <begin position="939"/>
        <end position="1018"/>
    </location>
</feature>
<feature type="repeat" description="Filamin" evidence="3">
    <location>
        <begin position="1206"/>
        <end position="1303"/>
    </location>
</feature>
<comment type="caution">
    <text evidence="5">The sequence shown here is derived from an EMBL/GenBank/DDBJ whole genome shotgun (WGS) entry which is preliminary data.</text>
</comment>
<feature type="repeat" description="Filamin" evidence="3">
    <location>
        <begin position="543"/>
        <end position="640"/>
    </location>
</feature>
<feature type="repeat" description="Filamin" evidence="3">
    <location>
        <begin position="832"/>
        <end position="925"/>
    </location>
</feature>
<feature type="compositionally biased region" description="Basic and acidic residues" evidence="4">
    <location>
        <begin position="21"/>
        <end position="35"/>
    </location>
</feature>
<gene>
    <name evidence="5" type="ORF">GBAR_LOCUS756</name>
</gene>
<dbReference type="PANTHER" id="PTHR38537:SF16">
    <property type="entry name" value="CALPONIN-HOMOLOGY (CH) DOMAIN-CONTAINING PROTEIN"/>
    <property type="match status" value="1"/>
</dbReference>
<dbReference type="SUPFAM" id="SSF81296">
    <property type="entry name" value="E set domains"/>
    <property type="match status" value="13"/>
</dbReference>
<feature type="repeat" description="Filamin" evidence="3">
    <location>
        <begin position="362"/>
        <end position="449"/>
    </location>
</feature>
<feature type="region of interest" description="Disordered" evidence="4">
    <location>
        <begin position="21"/>
        <end position="57"/>
    </location>
</feature>
<reference evidence="5" key="1">
    <citation type="submission" date="2023-03" db="EMBL/GenBank/DDBJ databases">
        <authorList>
            <person name="Steffen K."/>
            <person name="Cardenas P."/>
        </authorList>
    </citation>
    <scope>NUCLEOTIDE SEQUENCE</scope>
</reference>
<dbReference type="PROSITE" id="PS50194">
    <property type="entry name" value="FILAMIN_REPEAT"/>
    <property type="match status" value="14"/>
</dbReference>
<evidence type="ECO:0000256" key="3">
    <source>
        <dbReference type="PROSITE-ProRule" id="PRU00087"/>
    </source>
</evidence>
<feature type="repeat" description="Filamin" evidence="3">
    <location>
        <begin position="737"/>
        <end position="832"/>
    </location>
</feature>
<feature type="repeat" description="Filamin" evidence="3">
    <location>
        <begin position="1112"/>
        <end position="1206"/>
    </location>
</feature>
<dbReference type="EMBL" id="CASHTH010000116">
    <property type="protein sequence ID" value="CAI7991465.1"/>
    <property type="molecule type" value="Genomic_DNA"/>
</dbReference>
<dbReference type="Gene3D" id="2.60.40.10">
    <property type="entry name" value="Immunoglobulins"/>
    <property type="match status" value="14"/>
</dbReference>
<keyword evidence="6" id="KW-1185">Reference proteome</keyword>
<dbReference type="InterPro" id="IPR044801">
    <property type="entry name" value="Filamin"/>
</dbReference>
<accession>A0AA35QTT2</accession>
<keyword evidence="2" id="KW-0677">Repeat</keyword>
<dbReference type="InterPro" id="IPR013783">
    <property type="entry name" value="Ig-like_fold"/>
</dbReference>
<dbReference type="Proteomes" id="UP001174909">
    <property type="component" value="Unassembled WGS sequence"/>
</dbReference>
<evidence type="ECO:0000313" key="6">
    <source>
        <dbReference type="Proteomes" id="UP001174909"/>
    </source>
</evidence>